<dbReference type="EMBL" id="JASCTH010000010">
    <property type="protein sequence ID" value="MDI6100461.1"/>
    <property type="molecule type" value="Genomic_DNA"/>
</dbReference>
<keyword evidence="2" id="KW-1185">Reference proteome</keyword>
<comment type="caution">
    <text evidence="1">The sequence shown here is derived from an EMBL/GenBank/DDBJ whole genome shotgun (WGS) entry which is preliminary data.</text>
</comment>
<evidence type="ECO:0000313" key="1">
    <source>
        <dbReference type="EMBL" id="MDI6100461.1"/>
    </source>
</evidence>
<sequence length="82" mass="9264">MSRLQDLLALVPPPPVRPRVEVDWNLVEAAIGVRLPADYKSLVGIYGAGRFDRFLTVYQPVTPFLSTELAYQARRKTEILAH</sequence>
<accession>A0ABT6WL52</accession>
<dbReference type="RefSeq" id="WP_282761231.1">
    <property type="nucleotide sequence ID" value="NZ_JASCTH010000010.1"/>
</dbReference>
<gene>
    <name evidence="1" type="ORF">QLQ12_17775</name>
</gene>
<name>A0ABT6WL52_9ACTN</name>
<organism evidence="1 2">
    <name type="scientific">Actinoplanes sandaracinus</name>
    <dbReference type="NCBI Taxonomy" id="3045177"/>
    <lineage>
        <taxon>Bacteria</taxon>
        <taxon>Bacillati</taxon>
        <taxon>Actinomycetota</taxon>
        <taxon>Actinomycetes</taxon>
        <taxon>Micromonosporales</taxon>
        <taxon>Micromonosporaceae</taxon>
        <taxon>Actinoplanes</taxon>
    </lineage>
</organism>
<evidence type="ECO:0008006" key="3">
    <source>
        <dbReference type="Google" id="ProtNLM"/>
    </source>
</evidence>
<protein>
    <recommendedName>
        <fullName evidence="3">SMI1/KNR4 family protein</fullName>
    </recommendedName>
</protein>
<proteinExistence type="predicted"/>
<evidence type="ECO:0000313" key="2">
    <source>
        <dbReference type="Proteomes" id="UP001241758"/>
    </source>
</evidence>
<dbReference type="Proteomes" id="UP001241758">
    <property type="component" value="Unassembled WGS sequence"/>
</dbReference>
<reference evidence="1 2" key="1">
    <citation type="submission" date="2023-05" db="EMBL/GenBank/DDBJ databases">
        <title>Actinoplanes sp. NEAU-A12 genome sequencing.</title>
        <authorList>
            <person name="Wang Z.-S."/>
        </authorList>
    </citation>
    <scope>NUCLEOTIDE SEQUENCE [LARGE SCALE GENOMIC DNA]</scope>
    <source>
        <strain evidence="1 2">NEAU-A12</strain>
    </source>
</reference>